<feature type="transmembrane region" description="Helical" evidence="1">
    <location>
        <begin position="119"/>
        <end position="142"/>
    </location>
</feature>
<feature type="transmembrane region" description="Helical" evidence="1">
    <location>
        <begin position="86"/>
        <end position="107"/>
    </location>
</feature>
<dbReference type="OrthoDB" id="61370at2759"/>
<dbReference type="AlphaFoldDB" id="A0A420HHG8"/>
<proteinExistence type="predicted"/>
<keyword evidence="1" id="KW-0472">Membrane</keyword>
<keyword evidence="3" id="KW-1185">Reference proteome</keyword>
<gene>
    <name evidence="2" type="ORF">OnM2_078018</name>
</gene>
<feature type="transmembrane region" description="Helical" evidence="1">
    <location>
        <begin position="12"/>
        <end position="32"/>
    </location>
</feature>
<evidence type="ECO:0000256" key="1">
    <source>
        <dbReference type="SAM" id="Phobius"/>
    </source>
</evidence>
<accession>A0A420HHG8</accession>
<dbReference type="Gene3D" id="1.20.140.150">
    <property type="match status" value="1"/>
</dbReference>
<dbReference type="EMBL" id="MCFK01007827">
    <property type="protein sequence ID" value="RKF56863.1"/>
    <property type="molecule type" value="Genomic_DNA"/>
</dbReference>
<protein>
    <submittedName>
        <fullName evidence="2">Uncharacterized protein</fullName>
    </submittedName>
</protein>
<keyword evidence="1" id="KW-1133">Transmembrane helix</keyword>
<evidence type="ECO:0000313" key="3">
    <source>
        <dbReference type="Proteomes" id="UP000286134"/>
    </source>
</evidence>
<dbReference type="Proteomes" id="UP000286134">
    <property type="component" value="Unassembled WGS sequence"/>
</dbReference>
<name>A0A420HHG8_9PEZI</name>
<organism evidence="2 3">
    <name type="scientific">Erysiphe neolycopersici</name>
    <dbReference type="NCBI Taxonomy" id="212602"/>
    <lineage>
        <taxon>Eukaryota</taxon>
        <taxon>Fungi</taxon>
        <taxon>Dikarya</taxon>
        <taxon>Ascomycota</taxon>
        <taxon>Pezizomycotina</taxon>
        <taxon>Leotiomycetes</taxon>
        <taxon>Erysiphales</taxon>
        <taxon>Erysiphaceae</taxon>
        <taxon>Erysiphe</taxon>
    </lineage>
</organism>
<reference evidence="2 3" key="1">
    <citation type="journal article" date="2018" name="BMC Genomics">
        <title>Comparative genome analyses reveal sequence features reflecting distinct modes of host-adaptation between dicot and monocot powdery mildew.</title>
        <authorList>
            <person name="Wu Y."/>
            <person name="Ma X."/>
            <person name="Pan Z."/>
            <person name="Kale S.D."/>
            <person name="Song Y."/>
            <person name="King H."/>
            <person name="Zhang Q."/>
            <person name="Presley C."/>
            <person name="Deng X."/>
            <person name="Wei C.I."/>
            <person name="Xiao S."/>
        </authorList>
    </citation>
    <scope>NUCLEOTIDE SEQUENCE [LARGE SCALE GENOMIC DNA]</scope>
    <source>
        <strain evidence="2">UMSG2</strain>
    </source>
</reference>
<comment type="caution">
    <text evidence="2">The sequence shown here is derived from an EMBL/GenBank/DDBJ whole genome shotgun (WGS) entry which is preliminary data.</text>
</comment>
<sequence>MSRYIVGVLGMVIFLAVMIMTFVAITMPSWMIHMSVSETPGQTGLRQTIGLYKLCSSPGLCRPFPQYEDCKVMNKNFCNTWRSIGFFMWIASITYMASLVGFIFVVFGGAQKWERGWKFLSISLLLGAAFECASISAMANLLKNENYFLGWHLGTSWIISTLSWIISVLLAAFIVVSEYIFEPEGDYELIPIGVSFP</sequence>
<keyword evidence="1" id="KW-0812">Transmembrane</keyword>
<feature type="transmembrane region" description="Helical" evidence="1">
    <location>
        <begin position="162"/>
        <end position="181"/>
    </location>
</feature>
<evidence type="ECO:0000313" key="2">
    <source>
        <dbReference type="EMBL" id="RKF56863.1"/>
    </source>
</evidence>